<dbReference type="InterPro" id="IPR003591">
    <property type="entry name" value="Leu-rich_rpt_typical-subtyp"/>
</dbReference>
<evidence type="ECO:0000256" key="10">
    <source>
        <dbReference type="ARBA" id="ARBA00023242"/>
    </source>
</evidence>
<comment type="caution">
    <text evidence="14">The sequence shown here is derived from an EMBL/GenBank/DDBJ whole genome shotgun (WGS) entry which is preliminary data.</text>
</comment>
<dbReference type="SMART" id="SM00382">
    <property type="entry name" value="AAA"/>
    <property type="match status" value="1"/>
</dbReference>
<keyword evidence="15" id="KW-1185">Reference proteome</keyword>
<dbReference type="Pfam" id="PF20160">
    <property type="entry name" value="C-JID"/>
    <property type="match status" value="1"/>
</dbReference>
<keyword evidence="8" id="KW-0611">Plant defense</keyword>
<gene>
    <name evidence="14" type="ORF">PVL29_024997</name>
</gene>
<sequence>MISSGIASSSTTASGATCIVDGSYDILYDVFLSFRGEDTRKSFADHLYTALKGIFRTFRDEEEIRMGEAIAPEISKAIKGSRVFIVIFSKNYADSKWCLNELKEIMECRRKTERKVYPIFYHVEPAHVRNQEGDYGTSFSLHEKNADEERIEKIKRWRAALLEAGNLKGVHVTMQYESRVIEDVIKEISKEMVPQPFIIGKLVGKESILKELIEFIKIQPEDVRMIGIYGENGIGKTAIAQAICNEISSQFEGFSFLANIRKVSKEYFGLQRLQEQLFRDILVLRGNREIIFHRGNNVIKQICCRKVLIILDDVDDLKQLQFLAGEHNWFGKGSRIIVTSIDEGILTGQRVELELYKIKKLEDPEGLSLFTQHAVIKGQPRCNIFALSQRAIEYCCGLPLALKVLGSFLRRKTSGHWERALDRLERNQGEFNEKNLEDVLRMSFKELRNYKDAFFDVACFFNGEHINFVTKILDGRGFSSKDGIQVLCDRCLLTISDQKLWMHNTIQEVGQEMVRQKNKTGDKRSRLWDHDDVLYVLRHDKGTEKIQGIFLDLSELEKEQRFSNDPFAKMTGLRVLKVFLGCKNVREENCKVRFSGDLELSVSDLRYLHWHGYPSDSFPLNFLKADDLLELHMRYSCLKHLTEDEGCFPKLTVLDLSHSRNLVKISNFSTMPKLEKLILEGCTSLLEIDSSIGHLDKLIFLNLNGCINLDSLPSGFCNLKSLETLIVSGCFRPEEVPVDLAGLQISGNLPENRTATSGSTSQVSLFGLCSLRELDLSECHLSDGVIPSDFWRLSSLERLNLSGNDFTVIPEGITQLSKLSVLQLGYCQRLLGIPNLPSTVQEVDAHGCSSLRTSSNFRDATTILWRIQNLAPNNEFCILVPGSGIPDWFGDRKMGCSVATEKLPPEWHQVNFLGFAVCFVFASEHEIPEHTPVVSCKINDFRFSYSFSCGRGENEFVESDHLWLAYQPRAQVENFHPYDWTQIKASFEVFGIGTRNKVKECAISLIYADR</sequence>
<keyword evidence="5" id="KW-0433">Leucine-rich repeat</keyword>
<dbReference type="EC" id="3.2.2.6" evidence="3"/>
<dbReference type="GO" id="GO:0061809">
    <property type="term" value="F:NAD+ nucleosidase activity, cyclic ADP-ribose generating"/>
    <property type="evidence" value="ECO:0007669"/>
    <property type="project" value="UniProtKB-EC"/>
</dbReference>
<dbReference type="SMART" id="SM00255">
    <property type="entry name" value="TIR"/>
    <property type="match status" value="1"/>
</dbReference>
<feature type="domain" description="TIR" evidence="13">
    <location>
        <begin position="26"/>
        <end position="192"/>
    </location>
</feature>
<dbReference type="InterPro" id="IPR000157">
    <property type="entry name" value="TIR_dom"/>
</dbReference>
<dbReference type="SUPFAM" id="SSF52058">
    <property type="entry name" value="L domain-like"/>
    <property type="match status" value="1"/>
</dbReference>
<dbReference type="PANTHER" id="PTHR11017">
    <property type="entry name" value="LEUCINE-RICH REPEAT-CONTAINING PROTEIN"/>
    <property type="match status" value="1"/>
</dbReference>
<dbReference type="SUPFAM" id="SSF52540">
    <property type="entry name" value="P-loop containing nucleoside triphosphate hydrolases"/>
    <property type="match status" value="1"/>
</dbReference>
<dbReference type="GO" id="GO:0005634">
    <property type="term" value="C:nucleus"/>
    <property type="evidence" value="ECO:0007669"/>
    <property type="project" value="UniProtKB-SubCell"/>
</dbReference>
<dbReference type="InterPro" id="IPR036390">
    <property type="entry name" value="WH_DNA-bd_sf"/>
</dbReference>
<evidence type="ECO:0000313" key="15">
    <source>
        <dbReference type="Proteomes" id="UP001168098"/>
    </source>
</evidence>
<evidence type="ECO:0000256" key="8">
    <source>
        <dbReference type="ARBA" id="ARBA00022821"/>
    </source>
</evidence>
<evidence type="ECO:0000256" key="4">
    <source>
        <dbReference type="ARBA" id="ARBA00022490"/>
    </source>
</evidence>
<evidence type="ECO:0000256" key="5">
    <source>
        <dbReference type="ARBA" id="ARBA00022614"/>
    </source>
</evidence>
<evidence type="ECO:0000256" key="2">
    <source>
        <dbReference type="ARBA" id="ARBA00004496"/>
    </source>
</evidence>
<dbReference type="GO" id="GO:0005737">
    <property type="term" value="C:cytoplasm"/>
    <property type="evidence" value="ECO:0007669"/>
    <property type="project" value="UniProtKB-SubCell"/>
</dbReference>
<reference evidence="14 15" key="1">
    <citation type="journal article" date="2023" name="BMC Biotechnol.">
        <title>Vitis rotundifolia cv Carlos genome sequencing.</title>
        <authorList>
            <person name="Huff M."/>
            <person name="Hulse-Kemp A."/>
            <person name="Scheffler B."/>
            <person name="Youngblood R."/>
            <person name="Simpson S."/>
            <person name="Babiker E."/>
            <person name="Staton M."/>
        </authorList>
    </citation>
    <scope>NUCLEOTIDE SEQUENCE [LARGE SCALE GENOMIC DNA]</scope>
    <source>
        <tissue evidence="14">Leaf</tissue>
    </source>
</reference>
<dbReference type="PROSITE" id="PS51450">
    <property type="entry name" value="LRR"/>
    <property type="match status" value="1"/>
</dbReference>
<dbReference type="SMART" id="SM00369">
    <property type="entry name" value="LRR_TYP"/>
    <property type="match status" value="2"/>
</dbReference>
<evidence type="ECO:0000313" key="14">
    <source>
        <dbReference type="EMBL" id="KAJ9676264.1"/>
    </source>
</evidence>
<dbReference type="GO" id="GO:0007165">
    <property type="term" value="P:signal transduction"/>
    <property type="evidence" value="ECO:0007669"/>
    <property type="project" value="InterPro"/>
</dbReference>
<dbReference type="FunFam" id="3.40.50.10140:FF:000007">
    <property type="entry name" value="Disease resistance protein (TIR-NBS-LRR class)"/>
    <property type="match status" value="1"/>
</dbReference>
<name>A0AA38YTD0_VITRO</name>
<evidence type="ECO:0000256" key="1">
    <source>
        <dbReference type="ARBA" id="ARBA00004123"/>
    </source>
</evidence>
<proteinExistence type="inferred from homology"/>
<comment type="subcellular location">
    <subcellularLocation>
        <location evidence="2">Cytoplasm</location>
    </subcellularLocation>
    <subcellularLocation>
        <location evidence="1">Nucleus</location>
    </subcellularLocation>
</comment>
<dbReference type="InterPro" id="IPR042197">
    <property type="entry name" value="Apaf_helical"/>
</dbReference>
<protein>
    <recommendedName>
        <fullName evidence="3">ADP-ribosyl cyclase/cyclic ADP-ribose hydrolase</fullName>
        <ecNumber evidence="3">3.2.2.6</ecNumber>
    </recommendedName>
</protein>
<dbReference type="SUPFAM" id="SSF46785">
    <property type="entry name" value="Winged helix' DNA-binding domain"/>
    <property type="match status" value="1"/>
</dbReference>
<comment type="catalytic activity">
    <reaction evidence="11">
        <text>NAD(+) + H2O = ADP-D-ribose + nicotinamide + H(+)</text>
        <dbReference type="Rhea" id="RHEA:16301"/>
        <dbReference type="ChEBI" id="CHEBI:15377"/>
        <dbReference type="ChEBI" id="CHEBI:15378"/>
        <dbReference type="ChEBI" id="CHEBI:17154"/>
        <dbReference type="ChEBI" id="CHEBI:57540"/>
        <dbReference type="ChEBI" id="CHEBI:57967"/>
        <dbReference type="EC" id="3.2.2.6"/>
    </reaction>
    <physiologicalReaction direction="left-to-right" evidence="11">
        <dbReference type="Rhea" id="RHEA:16302"/>
    </physiologicalReaction>
</comment>
<dbReference type="Gene3D" id="3.40.50.300">
    <property type="entry name" value="P-loop containing nucleotide triphosphate hydrolases"/>
    <property type="match status" value="1"/>
</dbReference>
<evidence type="ECO:0000259" key="13">
    <source>
        <dbReference type="PROSITE" id="PS50104"/>
    </source>
</evidence>
<dbReference type="InterPro" id="IPR003593">
    <property type="entry name" value="AAA+_ATPase"/>
</dbReference>
<dbReference type="Proteomes" id="UP001168098">
    <property type="component" value="Unassembled WGS sequence"/>
</dbReference>
<keyword evidence="7" id="KW-0378">Hydrolase</keyword>
<dbReference type="SUPFAM" id="SSF52200">
    <property type="entry name" value="Toll/Interleukin receptor TIR domain"/>
    <property type="match status" value="1"/>
</dbReference>
<dbReference type="InterPro" id="IPR002182">
    <property type="entry name" value="NB-ARC"/>
</dbReference>
<dbReference type="GO" id="GO:0050832">
    <property type="term" value="P:defense response to fungus"/>
    <property type="evidence" value="ECO:0007669"/>
    <property type="project" value="UniProtKB-ARBA"/>
</dbReference>
<evidence type="ECO:0000256" key="6">
    <source>
        <dbReference type="ARBA" id="ARBA00022737"/>
    </source>
</evidence>
<dbReference type="InterPro" id="IPR027417">
    <property type="entry name" value="P-loop_NTPase"/>
</dbReference>
<evidence type="ECO:0000256" key="3">
    <source>
        <dbReference type="ARBA" id="ARBA00011982"/>
    </source>
</evidence>
<dbReference type="InterPro" id="IPR001611">
    <property type="entry name" value="Leu-rich_rpt"/>
</dbReference>
<dbReference type="GO" id="GO:0043531">
    <property type="term" value="F:ADP binding"/>
    <property type="evidence" value="ECO:0007669"/>
    <property type="project" value="InterPro"/>
</dbReference>
<dbReference type="Gene3D" id="3.80.10.10">
    <property type="entry name" value="Ribonuclease Inhibitor"/>
    <property type="match status" value="2"/>
</dbReference>
<comment type="similarity">
    <text evidence="12">Belongs to the disease resistance TIR-NB-LRR family.</text>
</comment>
<dbReference type="AlphaFoldDB" id="A0AA38YTD0"/>
<dbReference type="InterPro" id="IPR032675">
    <property type="entry name" value="LRR_dom_sf"/>
</dbReference>
<evidence type="ECO:0000256" key="12">
    <source>
        <dbReference type="ARBA" id="ARBA00061488"/>
    </source>
</evidence>
<dbReference type="InterPro" id="IPR058192">
    <property type="entry name" value="WHD_ROQ1-like"/>
</dbReference>
<dbReference type="Pfam" id="PF00560">
    <property type="entry name" value="LRR_1"/>
    <property type="match status" value="2"/>
</dbReference>
<dbReference type="Pfam" id="PF01582">
    <property type="entry name" value="TIR"/>
    <property type="match status" value="1"/>
</dbReference>
<keyword evidence="4" id="KW-0963">Cytoplasm</keyword>
<keyword evidence="10" id="KW-0539">Nucleus</keyword>
<dbReference type="CDD" id="cd00009">
    <property type="entry name" value="AAA"/>
    <property type="match status" value="1"/>
</dbReference>
<organism evidence="14 15">
    <name type="scientific">Vitis rotundifolia</name>
    <name type="common">Muscadine grape</name>
    <dbReference type="NCBI Taxonomy" id="103349"/>
    <lineage>
        <taxon>Eukaryota</taxon>
        <taxon>Viridiplantae</taxon>
        <taxon>Streptophyta</taxon>
        <taxon>Embryophyta</taxon>
        <taxon>Tracheophyta</taxon>
        <taxon>Spermatophyta</taxon>
        <taxon>Magnoliopsida</taxon>
        <taxon>eudicotyledons</taxon>
        <taxon>Gunneridae</taxon>
        <taxon>Pentapetalae</taxon>
        <taxon>rosids</taxon>
        <taxon>Vitales</taxon>
        <taxon>Vitaceae</taxon>
        <taxon>Viteae</taxon>
        <taxon>Vitis</taxon>
    </lineage>
</organism>
<dbReference type="InterPro" id="IPR044974">
    <property type="entry name" value="Disease_R_plants"/>
</dbReference>
<dbReference type="InterPro" id="IPR045344">
    <property type="entry name" value="C-JID"/>
</dbReference>
<dbReference type="Pfam" id="PF00931">
    <property type="entry name" value="NB-ARC"/>
    <property type="match status" value="1"/>
</dbReference>
<dbReference type="PROSITE" id="PS50104">
    <property type="entry name" value="TIR"/>
    <property type="match status" value="1"/>
</dbReference>
<keyword evidence="6" id="KW-0677">Repeat</keyword>
<evidence type="ECO:0000256" key="11">
    <source>
        <dbReference type="ARBA" id="ARBA00047304"/>
    </source>
</evidence>
<dbReference type="Pfam" id="PF23282">
    <property type="entry name" value="WHD_ROQ1"/>
    <property type="match status" value="1"/>
</dbReference>
<keyword evidence="9" id="KW-0520">NAD</keyword>
<evidence type="ECO:0000256" key="9">
    <source>
        <dbReference type="ARBA" id="ARBA00023027"/>
    </source>
</evidence>
<dbReference type="PANTHER" id="PTHR11017:SF570">
    <property type="entry name" value="DISEASE RESISTANCE PROTEIN (TIR-NBS CLASS)-RELATED"/>
    <property type="match status" value="1"/>
</dbReference>
<dbReference type="InterPro" id="IPR035897">
    <property type="entry name" value="Toll_tir_struct_dom_sf"/>
</dbReference>
<dbReference type="Gene3D" id="3.40.50.10140">
    <property type="entry name" value="Toll/interleukin-1 receptor homology (TIR) domain"/>
    <property type="match status" value="1"/>
</dbReference>
<dbReference type="PRINTS" id="PR00364">
    <property type="entry name" value="DISEASERSIST"/>
</dbReference>
<dbReference type="GO" id="GO:0043068">
    <property type="term" value="P:positive regulation of programmed cell death"/>
    <property type="evidence" value="ECO:0007669"/>
    <property type="project" value="UniProtKB-ARBA"/>
</dbReference>
<evidence type="ECO:0000256" key="7">
    <source>
        <dbReference type="ARBA" id="ARBA00022801"/>
    </source>
</evidence>
<dbReference type="Gene3D" id="1.10.8.430">
    <property type="entry name" value="Helical domain of apoptotic protease-activating factors"/>
    <property type="match status" value="1"/>
</dbReference>
<accession>A0AA38YTD0</accession>
<dbReference type="EMBL" id="JARBHA010000018">
    <property type="protein sequence ID" value="KAJ9676264.1"/>
    <property type="molecule type" value="Genomic_DNA"/>
</dbReference>